<dbReference type="Proteomes" id="UP000028741">
    <property type="component" value="Segment"/>
</dbReference>
<evidence type="ECO:0000313" key="1">
    <source>
        <dbReference type="EMBL" id="AHZ60280.1"/>
    </source>
</evidence>
<proteinExistence type="predicted"/>
<gene>
    <name evidence="1" type="ORF">DA66_0190</name>
</gene>
<reference evidence="1 2" key="1">
    <citation type="journal article" date="2014" name="Arch. Virol.">
        <title>Complete genome sequence of a broad-host-range lytic Dickeya spp. bacteriophage ?D5.</title>
        <authorList>
            <person name="Czajkowski R."/>
            <person name="Ozymko Z."/>
            <person name="Zwirowski S."/>
            <person name="Lojkowska E."/>
        </authorList>
    </citation>
    <scope>NUCLEOTIDE SEQUENCE [LARGE SCALE GENOMIC DNA]</scope>
</reference>
<dbReference type="KEGG" id="vg:22113430"/>
<keyword evidence="2" id="KW-1185">Reference proteome</keyword>
<dbReference type="RefSeq" id="YP_009103029.1">
    <property type="nucleotide sequence ID" value="NC_025452.1"/>
</dbReference>
<accession>A0A075E0F1</accession>
<organism evidence="1 2">
    <name type="scientific">Dickeya phage RC-2014</name>
    <dbReference type="NCBI Taxonomy" id="1477406"/>
    <lineage>
        <taxon>Viruses</taxon>
        <taxon>Duplodnaviria</taxon>
        <taxon>Heunggongvirae</taxon>
        <taxon>Uroviricota</taxon>
        <taxon>Caudoviricetes</taxon>
        <taxon>Pantevenvirales</taxon>
        <taxon>Ackermannviridae</taxon>
        <taxon>Aglimvirinae</taxon>
        <taxon>Limestonevirus</taxon>
        <taxon>Limestonevirus RC2014</taxon>
    </lineage>
</organism>
<dbReference type="EMBL" id="KJ716335">
    <property type="protein sequence ID" value="AHZ60280.1"/>
    <property type="molecule type" value="Genomic_DNA"/>
</dbReference>
<name>A0A075E0F1_9CAUD</name>
<dbReference type="GeneID" id="22113430"/>
<sequence length="322" mass="36117">MADFKKTIDKIKVLNTKGLSQAQKQLVYPLDATGGKTLGHYVLFNINRISGSSYGDTATQTVENPIQNPLGNTPVVYGAKSGSITKYAWARHVRSNESIVMCMPESITTNYGVGWNGSELGLAGMGAQFLSRAAQDMTQFKLGDALNVGKEMGRFAATKAIQSASESIPFLPTINAHDTLELFTGTMTNPYVEMIFQGVRNREIPFTFKFTPRSQKESKMVREIIRLFKMHMYPEYKYNKNSSAFYLHPSTFDITFMVNGERNQWLHRISTCVLSNMFVNETPDSSYSVHKDDGIVSTQVDMTFIELEPLHKGRFDTEGDSF</sequence>
<evidence type="ECO:0000313" key="2">
    <source>
        <dbReference type="Proteomes" id="UP000028741"/>
    </source>
</evidence>
<protein>
    <submittedName>
        <fullName evidence="1">Putative baseplate tail tube cap</fullName>
    </submittedName>
</protein>